<comment type="caution">
    <text evidence="1">The sequence shown here is derived from an EMBL/GenBank/DDBJ whole genome shotgun (WGS) entry which is preliminary data.</text>
</comment>
<sequence length="165" mass="18363">MHRRRDAARSDKLAKPREIIFDRRLDRNQQGFAFKSDAPVKVAGVIAKFDGALPVAWDETEPMLFGDSHDQAVTCFKRQNGAVEKNLIARQRNSDLLAFVGPGAQAASSDIGALQGQNIDAAVMLEMVQRGRKRLIEPASENRFDEAHVLNRVLRPDVLSVVPKF</sequence>
<dbReference type="EMBL" id="CABFMQ020000002">
    <property type="protein sequence ID" value="VTZ48660.1"/>
    <property type="molecule type" value="Genomic_DNA"/>
</dbReference>
<name>A0A8B6M328_METTU</name>
<dbReference type="AlphaFoldDB" id="A0A8B6M328"/>
<evidence type="ECO:0000313" key="2">
    <source>
        <dbReference type="Proteomes" id="UP000485880"/>
    </source>
</evidence>
<keyword evidence="2" id="KW-1185">Reference proteome</keyword>
<proteinExistence type="predicted"/>
<protein>
    <submittedName>
        <fullName evidence="1">Uncharacterized protein</fullName>
    </submittedName>
</protein>
<organism evidence="1 2">
    <name type="scientific">Methylocella tundrae</name>
    <dbReference type="NCBI Taxonomy" id="227605"/>
    <lineage>
        <taxon>Bacteria</taxon>
        <taxon>Pseudomonadati</taxon>
        <taxon>Pseudomonadota</taxon>
        <taxon>Alphaproteobacteria</taxon>
        <taxon>Hyphomicrobiales</taxon>
        <taxon>Beijerinckiaceae</taxon>
        <taxon>Methylocella</taxon>
    </lineage>
</organism>
<gene>
    <name evidence="1" type="ORF">MPC4_100103</name>
</gene>
<evidence type="ECO:0000313" key="1">
    <source>
        <dbReference type="EMBL" id="VTZ48660.1"/>
    </source>
</evidence>
<accession>A0A8B6M328</accession>
<dbReference type="Proteomes" id="UP000485880">
    <property type="component" value="Unassembled WGS sequence"/>
</dbReference>
<reference evidence="1 2" key="1">
    <citation type="submission" date="2019-05" db="EMBL/GenBank/DDBJ databases">
        <authorList>
            <person name="Farhan Ul Haque M."/>
        </authorList>
    </citation>
    <scope>NUCLEOTIDE SEQUENCE [LARGE SCALE GENOMIC DNA]</scope>
    <source>
        <strain evidence="1">2</strain>
    </source>
</reference>